<keyword evidence="4" id="KW-0539">Nucleus</keyword>
<evidence type="ECO:0000313" key="7">
    <source>
        <dbReference type="Proteomes" id="UP001210925"/>
    </source>
</evidence>
<dbReference type="GO" id="GO:0006351">
    <property type="term" value="P:DNA-templated transcription"/>
    <property type="evidence" value="ECO:0007669"/>
    <property type="project" value="InterPro"/>
</dbReference>
<dbReference type="GO" id="GO:0005634">
    <property type="term" value="C:nucleus"/>
    <property type="evidence" value="ECO:0007669"/>
    <property type="project" value="UniProtKB-SubCell"/>
</dbReference>
<dbReference type="PROSITE" id="PS50048">
    <property type="entry name" value="ZN2_CY6_FUNGAL_2"/>
    <property type="match status" value="1"/>
</dbReference>
<keyword evidence="3" id="KW-0238">DNA-binding</keyword>
<feature type="domain" description="Zn(2)-C6 fungal-type" evidence="5">
    <location>
        <begin position="3"/>
        <end position="32"/>
    </location>
</feature>
<sequence>MKSCEACIRKKQRCSRTTPCHNCVQKNLKCVYLSKQEVIDKYAEMEQRIKRLEMQLIIPLKYSWEERKDLAENREMVSITDDMEKILFTNNDYLIDLRFQKFPGKLNYIEEEYYRNSAKIFWPLRYALYASGSLFVAPNMVPKGLENRLEMSLAYLKKALTFNFFDKPDHFHVLALTEIGSAYFRLDRSEGIRYIKLAVQIAKSIGMNTEKGISKLSFFDYEQENIRRVWWLLFTIFTITNRVFGPDLITDFDNQVYLPSDVYFKAESISELYCMDIMSSAEWYTACVKGLSVMAYKILLHRIEARIQQYILLELSEPSINTDCIRGTLFGSLREWLDCYVPKVNYHYGLIVSNQCTDPPLSWLAIFTSLIYNNNILELVFPKFMKNVLQSKKVQNTMYYDEALKVTLNNSTLLHTIKLCNPKMEHLNLHLFKMTFKAAFFLQCVTKIPNAATAQVVAAYNLHLESLLAQGVVFQRTNSFYNILIYLKDFDLYHSVLKFGEFSARKFDVAFERPQAVLVDSLTNLNIVPEAKLYFKFGCMLAKEIGVVTEDGIEKLSPFDYERENIRGIWWNFHTLGILLDEDFDFKVEVYLPANYLFEQRSESDIYGMEIMNSDEWYTFSLPNLSFAAYRVLLKRIQGKVMRYTYLKMLGELKEESYIVGAISGSLNDWISCTQEYFVQQYRLISSNSVQYPLNTWTALYTKLSFNYLRIELIMPKLIKKILEGTSVYGILHLGAAILSALDNTYLLQLIKTHNPDFKYLIGHIGVMMFPSAFLLQCVSKFPRSKKFKVDRGLIQKAFSTHLDALSLYATAFQREMTYYQLLIQMNDLDLYNAVLTFGEIKASGNELVIQRAKPDPVELLSQLSLN</sequence>
<evidence type="ECO:0000259" key="5">
    <source>
        <dbReference type="PROSITE" id="PS50048"/>
    </source>
</evidence>
<keyword evidence="2" id="KW-0479">Metal-binding</keyword>
<protein>
    <recommendedName>
        <fullName evidence="5">Zn(2)-C6 fungal-type domain-containing protein</fullName>
    </recommendedName>
</protein>
<dbReference type="PANTHER" id="PTHR46910">
    <property type="entry name" value="TRANSCRIPTION FACTOR PDR1"/>
    <property type="match status" value="1"/>
</dbReference>
<organism evidence="6 7">
    <name type="scientific">Boothiomyces macroporosus</name>
    <dbReference type="NCBI Taxonomy" id="261099"/>
    <lineage>
        <taxon>Eukaryota</taxon>
        <taxon>Fungi</taxon>
        <taxon>Fungi incertae sedis</taxon>
        <taxon>Chytridiomycota</taxon>
        <taxon>Chytridiomycota incertae sedis</taxon>
        <taxon>Chytridiomycetes</taxon>
        <taxon>Rhizophydiales</taxon>
        <taxon>Terramycetaceae</taxon>
        <taxon>Boothiomyces</taxon>
    </lineage>
</organism>
<comment type="subcellular location">
    <subcellularLocation>
        <location evidence="1">Nucleus</location>
    </subcellularLocation>
</comment>
<comment type="caution">
    <text evidence="6">The sequence shown here is derived from an EMBL/GenBank/DDBJ whole genome shotgun (WGS) entry which is preliminary data.</text>
</comment>
<evidence type="ECO:0000256" key="2">
    <source>
        <dbReference type="ARBA" id="ARBA00022723"/>
    </source>
</evidence>
<dbReference type="CDD" id="cd00067">
    <property type="entry name" value="GAL4"/>
    <property type="match status" value="1"/>
</dbReference>
<dbReference type="InterPro" id="IPR050987">
    <property type="entry name" value="AtrR-like"/>
</dbReference>
<dbReference type="PANTHER" id="PTHR46910:SF3">
    <property type="entry name" value="HALOTOLERANCE PROTEIN 9-RELATED"/>
    <property type="match status" value="1"/>
</dbReference>
<evidence type="ECO:0000256" key="3">
    <source>
        <dbReference type="ARBA" id="ARBA00023125"/>
    </source>
</evidence>
<dbReference type="InterPro" id="IPR007219">
    <property type="entry name" value="XnlR_reg_dom"/>
</dbReference>
<evidence type="ECO:0000256" key="4">
    <source>
        <dbReference type="ARBA" id="ARBA00023242"/>
    </source>
</evidence>
<evidence type="ECO:0000256" key="1">
    <source>
        <dbReference type="ARBA" id="ARBA00004123"/>
    </source>
</evidence>
<dbReference type="EMBL" id="JADGKB010000188">
    <property type="protein sequence ID" value="KAJ3251307.1"/>
    <property type="molecule type" value="Genomic_DNA"/>
</dbReference>
<dbReference type="CDD" id="cd12148">
    <property type="entry name" value="fungal_TF_MHR"/>
    <property type="match status" value="1"/>
</dbReference>
<reference evidence="6" key="1">
    <citation type="submission" date="2020-05" db="EMBL/GenBank/DDBJ databases">
        <title>Phylogenomic resolution of chytrid fungi.</title>
        <authorList>
            <person name="Stajich J.E."/>
            <person name="Amses K."/>
            <person name="Simmons R."/>
            <person name="Seto K."/>
            <person name="Myers J."/>
            <person name="Bonds A."/>
            <person name="Quandt C.A."/>
            <person name="Barry K."/>
            <person name="Liu P."/>
            <person name="Grigoriev I."/>
            <person name="Longcore J.E."/>
            <person name="James T.Y."/>
        </authorList>
    </citation>
    <scope>NUCLEOTIDE SEQUENCE</scope>
    <source>
        <strain evidence="6">PLAUS21</strain>
    </source>
</reference>
<dbReference type="InterPro" id="IPR001138">
    <property type="entry name" value="Zn2Cys6_DnaBD"/>
</dbReference>
<dbReference type="GO" id="GO:0003677">
    <property type="term" value="F:DNA binding"/>
    <property type="evidence" value="ECO:0007669"/>
    <property type="project" value="UniProtKB-KW"/>
</dbReference>
<dbReference type="GO" id="GO:0000981">
    <property type="term" value="F:DNA-binding transcription factor activity, RNA polymerase II-specific"/>
    <property type="evidence" value="ECO:0007669"/>
    <property type="project" value="InterPro"/>
</dbReference>
<evidence type="ECO:0000313" key="6">
    <source>
        <dbReference type="EMBL" id="KAJ3251307.1"/>
    </source>
</evidence>
<name>A0AAD5U9H9_9FUNG</name>
<proteinExistence type="predicted"/>
<dbReference type="AlphaFoldDB" id="A0AAD5U9H9"/>
<dbReference type="Pfam" id="PF00172">
    <property type="entry name" value="Zn_clus"/>
    <property type="match status" value="1"/>
</dbReference>
<keyword evidence="7" id="KW-1185">Reference proteome</keyword>
<dbReference type="GO" id="GO:0008270">
    <property type="term" value="F:zinc ion binding"/>
    <property type="evidence" value="ECO:0007669"/>
    <property type="project" value="InterPro"/>
</dbReference>
<dbReference type="InterPro" id="IPR036864">
    <property type="entry name" value="Zn2-C6_fun-type_DNA-bd_sf"/>
</dbReference>
<dbReference type="Gene3D" id="4.10.240.10">
    <property type="entry name" value="Zn(2)-C6 fungal-type DNA-binding domain"/>
    <property type="match status" value="1"/>
</dbReference>
<accession>A0AAD5U9H9</accession>
<gene>
    <name evidence="6" type="ORF">HK103_002467</name>
</gene>
<dbReference type="Proteomes" id="UP001210925">
    <property type="component" value="Unassembled WGS sequence"/>
</dbReference>
<dbReference type="Pfam" id="PF04082">
    <property type="entry name" value="Fungal_trans"/>
    <property type="match status" value="1"/>
</dbReference>
<dbReference type="SUPFAM" id="SSF57701">
    <property type="entry name" value="Zn2/Cys6 DNA-binding domain"/>
    <property type="match status" value="1"/>
</dbReference>